<feature type="domain" description="Membrane protein 6-pyruvoyl-tetrahydropterin synthase-related" evidence="2">
    <location>
        <begin position="69"/>
        <end position="378"/>
    </location>
</feature>
<dbReference type="AlphaFoldDB" id="A0A0G1RV21"/>
<keyword evidence="1" id="KW-1133">Transmembrane helix</keyword>
<evidence type="ECO:0000256" key="1">
    <source>
        <dbReference type="SAM" id="Phobius"/>
    </source>
</evidence>
<keyword evidence="1" id="KW-0472">Membrane</keyword>
<reference evidence="3 4" key="1">
    <citation type="journal article" date="2015" name="Nature">
        <title>rRNA introns, odd ribosomes, and small enigmatic genomes across a large radiation of phyla.</title>
        <authorList>
            <person name="Brown C.T."/>
            <person name="Hug L.A."/>
            <person name="Thomas B.C."/>
            <person name="Sharon I."/>
            <person name="Castelle C.J."/>
            <person name="Singh A."/>
            <person name="Wilkins M.J."/>
            <person name="Williams K.H."/>
            <person name="Banfield J.F."/>
        </authorList>
    </citation>
    <scope>NUCLEOTIDE SEQUENCE [LARGE SCALE GENOMIC DNA]</scope>
</reference>
<evidence type="ECO:0000313" key="3">
    <source>
        <dbReference type="EMBL" id="KKU61002.1"/>
    </source>
</evidence>
<proteinExistence type="predicted"/>
<feature type="transmembrane region" description="Helical" evidence="1">
    <location>
        <begin position="341"/>
        <end position="359"/>
    </location>
</feature>
<comment type="caution">
    <text evidence="3">The sequence shown here is derived from an EMBL/GenBank/DDBJ whole genome shotgun (WGS) entry which is preliminary data.</text>
</comment>
<sequence length="537" mass="60132">MKRFLSLPVFVGLITVLVAVFWLVNSRFFPVHDFSTGARLFDLHQAVLDGHLPPRWAKNFGFGSGMPLFEFYAPLSFYVAEIFHLAGFSILASLKLSWIAATALGFAGAYLLGRKLTNTTGGLIAAVTFTLAPYHAVNLFVRGALAEYWATAFMPWIVYYSLRPRYLGLTLALVGLLLSHNVTVLTFLPFWLVFVVGYNLISKTPKKLLLAFSALVHAGVIAAFFLGPAFLQKGFTRVAEITGGFSQFQLHFIYFRQLFVENFKYGGSVLGLNDDMSFYLGWDIIFLAAVGGLASFFSRRKFNLASLIAFLTLAALFATNFKSQFLWQRLPLVEFIQFPWRFLGVATFFLSLLTAFVAFLPASRRYLPWGLGLVIILNGRFFRPSELIPAVDLYRPSAESIVNSMGGVIPDYLPPGVDWAKLTPISAPAAADNPEAKLAITKDTTDELSLTVKNFEPTTVSLNRFVFPNWRVTINGQLADCYVDNFTYRCRLPAGENQVKLFWQETGVNRTSNIISLVGLITLAVIYFYPRYESRNF</sequence>
<dbReference type="EMBL" id="LCNT01000005">
    <property type="protein sequence ID" value="KKU61002.1"/>
    <property type="molecule type" value="Genomic_DNA"/>
</dbReference>
<protein>
    <recommendedName>
        <fullName evidence="2">Membrane protein 6-pyruvoyl-tetrahydropterin synthase-related domain-containing protein</fullName>
    </recommendedName>
</protein>
<feature type="transmembrane region" description="Helical" evidence="1">
    <location>
        <begin position="71"/>
        <end position="91"/>
    </location>
</feature>
<evidence type="ECO:0000313" key="4">
    <source>
        <dbReference type="Proteomes" id="UP000033860"/>
    </source>
</evidence>
<accession>A0A0G1RV21</accession>
<dbReference type="Proteomes" id="UP000033860">
    <property type="component" value="Unassembled WGS sequence"/>
</dbReference>
<feature type="transmembrane region" description="Helical" evidence="1">
    <location>
        <begin position="119"/>
        <end position="137"/>
    </location>
</feature>
<dbReference type="InterPro" id="IPR018776">
    <property type="entry name" value="Membrane_prot_PTPS-rel_domain"/>
</dbReference>
<gene>
    <name evidence="3" type="ORF">UX85_C0005G0040</name>
</gene>
<feature type="transmembrane region" description="Helical" evidence="1">
    <location>
        <begin position="208"/>
        <end position="231"/>
    </location>
</feature>
<feature type="transmembrane region" description="Helical" evidence="1">
    <location>
        <begin position="96"/>
        <end position="113"/>
    </location>
</feature>
<feature type="transmembrane region" description="Helical" evidence="1">
    <location>
        <begin position="7"/>
        <end position="24"/>
    </location>
</feature>
<organism evidence="3 4">
    <name type="scientific">Candidatus Beckwithbacteria bacterium GW2011_GWB1_47_15</name>
    <dbReference type="NCBI Taxonomy" id="1618371"/>
    <lineage>
        <taxon>Bacteria</taxon>
        <taxon>Candidatus Beckwithiibacteriota</taxon>
    </lineage>
</organism>
<feature type="transmembrane region" description="Helical" evidence="1">
    <location>
        <begin position="511"/>
        <end position="529"/>
    </location>
</feature>
<feature type="transmembrane region" description="Helical" evidence="1">
    <location>
        <begin position="278"/>
        <end position="297"/>
    </location>
</feature>
<feature type="transmembrane region" description="Helical" evidence="1">
    <location>
        <begin position="304"/>
        <end position="321"/>
    </location>
</feature>
<name>A0A0G1RV21_9BACT</name>
<feature type="transmembrane region" description="Helical" evidence="1">
    <location>
        <begin position="182"/>
        <end position="201"/>
    </location>
</feature>
<dbReference type="Pfam" id="PF10131">
    <property type="entry name" value="PTPS_related"/>
    <property type="match status" value="1"/>
</dbReference>
<evidence type="ECO:0000259" key="2">
    <source>
        <dbReference type="Pfam" id="PF10131"/>
    </source>
</evidence>
<keyword evidence="1" id="KW-0812">Transmembrane</keyword>